<dbReference type="InterPro" id="IPR003788">
    <property type="entry name" value="NDUFAF7"/>
</dbReference>
<name>A0A7I8DAQ5_9BACL</name>
<dbReference type="RefSeq" id="WP_200760436.1">
    <property type="nucleotide sequence ID" value="NZ_AP023366.1"/>
</dbReference>
<dbReference type="GO" id="GO:0032259">
    <property type="term" value="P:methylation"/>
    <property type="evidence" value="ECO:0007669"/>
    <property type="project" value="UniProtKB-KW"/>
</dbReference>
<dbReference type="Gene3D" id="3.40.50.12710">
    <property type="match status" value="1"/>
</dbReference>
<keyword evidence="2 3" id="KW-0808">Transferase</keyword>
<dbReference type="InterPro" id="IPR038375">
    <property type="entry name" value="NDUFAF7_sf"/>
</dbReference>
<dbReference type="KEGG" id="eff:skT53_14170"/>
<accession>A0A7I8DAQ5</accession>
<dbReference type="AlphaFoldDB" id="A0A7I8DAQ5"/>
<evidence type="ECO:0000313" key="3">
    <source>
        <dbReference type="EMBL" id="BCJ86432.1"/>
    </source>
</evidence>
<evidence type="ECO:0000256" key="2">
    <source>
        <dbReference type="ARBA" id="ARBA00022679"/>
    </source>
</evidence>
<dbReference type="SUPFAM" id="SSF53335">
    <property type="entry name" value="S-adenosyl-L-methionine-dependent methyltransferases"/>
    <property type="match status" value="1"/>
</dbReference>
<protein>
    <submittedName>
        <fullName evidence="3">SAM-dependent methyltransferase</fullName>
    </submittedName>
</protein>
<evidence type="ECO:0000313" key="4">
    <source>
        <dbReference type="Proteomes" id="UP000593802"/>
    </source>
</evidence>
<dbReference type="EMBL" id="AP023366">
    <property type="protein sequence ID" value="BCJ86432.1"/>
    <property type="molecule type" value="Genomic_DNA"/>
</dbReference>
<proteinExistence type="predicted"/>
<dbReference type="GO" id="GO:0035243">
    <property type="term" value="F:protein-arginine omega-N symmetric methyltransferase activity"/>
    <property type="evidence" value="ECO:0007669"/>
    <property type="project" value="TreeGrafter"/>
</dbReference>
<evidence type="ECO:0000256" key="1">
    <source>
        <dbReference type="ARBA" id="ARBA00022603"/>
    </source>
</evidence>
<dbReference type="Pfam" id="PF02636">
    <property type="entry name" value="Methyltransf_28"/>
    <property type="match status" value="1"/>
</dbReference>
<gene>
    <name evidence="3" type="ORF">skT53_14170</name>
</gene>
<dbReference type="PANTHER" id="PTHR12049">
    <property type="entry name" value="PROTEIN ARGININE METHYLTRANSFERASE NDUFAF7, MITOCHONDRIAL"/>
    <property type="match status" value="1"/>
</dbReference>
<dbReference type="PANTHER" id="PTHR12049:SF7">
    <property type="entry name" value="PROTEIN ARGININE METHYLTRANSFERASE NDUFAF7, MITOCHONDRIAL"/>
    <property type="match status" value="1"/>
</dbReference>
<organism evidence="3 4">
    <name type="scientific">Effusibacillus dendaii</name>
    <dbReference type="NCBI Taxonomy" id="2743772"/>
    <lineage>
        <taxon>Bacteria</taxon>
        <taxon>Bacillati</taxon>
        <taxon>Bacillota</taxon>
        <taxon>Bacilli</taxon>
        <taxon>Bacillales</taxon>
        <taxon>Alicyclobacillaceae</taxon>
        <taxon>Effusibacillus</taxon>
    </lineage>
</organism>
<reference evidence="3 4" key="1">
    <citation type="submission" date="2020-08" db="EMBL/GenBank/DDBJ databases">
        <title>Complete Genome Sequence of Effusibacillus dendaii Strain skT53, Isolated from Farmland soil.</title>
        <authorList>
            <person name="Konishi T."/>
            <person name="Kawasaki H."/>
        </authorList>
    </citation>
    <scope>NUCLEOTIDE SEQUENCE [LARGE SCALE GENOMIC DNA]</scope>
    <source>
        <strain evidence="4">skT53</strain>
    </source>
</reference>
<keyword evidence="1 3" id="KW-0489">Methyltransferase</keyword>
<dbReference type="InterPro" id="IPR029063">
    <property type="entry name" value="SAM-dependent_MTases_sf"/>
</dbReference>
<dbReference type="Proteomes" id="UP000593802">
    <property type="component" value="Chromosome"/>
</dbReference>
<sequence length="378" mass="42962">MNQLELAIKKRIHQAGGRLPFAEFMTEALYHPEWGYYNRAGMTIGEQGDFYTAPMVHPIFGECVARQIFRMWEHLGCPASFAIVEMGAGTGALAHDLLREWDRLMESQSGSQKLQRVPEVRYLIVEQSGVLQKIQKDVTADVARERIGWYQTLQEVEGYGELIGAVLSNELFDALPVHRLIRDDGMWKELYVSFVETGETRRFEETIAPLSDEKLAELLPASLSAEWETGDRWTVCPLAGHVLADMAACLRRGFLLTIDYGDRSAAAFEPFDRSREIRCYYKQTLVDDPLVRIGEQDITADVDFGYLEQVGSRLGLFTVDYMTQGEFLEKFGFLKQVEIMQRKAFLDLQADFDLQKMLTLYLPQGLGSACKVLVQAKL</sequence>
<keyword evidence="4" id="KW-1185">Reference proteome</keyword>